<dbReference type="Proteomes" id="UP000683511">
    <property type="component" value="Chromosome"/>
</dbReference>
<dbReference type="PROSITE" id="PS51257">
    <property type="entry name" value="PROKAR_LIPOPROTEIN"/>
    <property type="match status" value="1"/>
</dbReference>
<dbReference type="KEGG" id="rsin:B6N60_04536"/>
<sequence length="228" mass="25621">MLNLAFKSDYLKTILAGSCSLIFGCQQNSIINTSLFDNAISHKFLTLNQEVGNFKSLNRESETISADIKTPLLTNTTIKSQRKNRLRNLRIYGRQDSDPNKAILPAKFKVYVQDNVVVNVYYPGFEEKILPTVNKFFGYPGCYIAAYSHRKNESIYSVGNEIYVMGQVRVRGRYQGGVCLPKGYEKVDISAEPRFKEMFAKVLPLACKQDCWAGGDTGGWLGISSNTQ</sequence>
<organism evidence="1 2">
    <name type="scientific">Richelia sinica FACHB-800</name>
    <dbReference type="NCBI Taxonomy" id="1357546"/>
    <lineage>
        <taxon>Bacteria</taxon>
        <taxon>Bacillati</taxon>
        <taxon>Cyanobacteriota</taxon>
        <taxon>Cyanophyceae</taxon>
        <taxon>Nostocales</taxon>
        <taxon>Nostocaceae</taxon>
        <taxon>Richelia</taxon>
    </lineage>
</organism>
<reference evidence="1" key="1">
    <citation type="submission" date="2017-04" db="EMBL/GenBank/DDBJ databases">
        <title>Genome deletions in a multicellular cyanobacterial endosymbiont for morphological adaptation in marine diatoms.</title>
        <authorList>
            <person name="Wang Y."/>
            <person name="Gao H."/>
            <person name="Li R."/>
            <person name="Xu X."/>
        </authorList>
    </citation>
    <scope>NUCLEOTIDE SEQUENCE</scope>
    <source>
        <strain evidence="1">FACHB 800</strain>
    </source>
</reference>
<dbReference type="EMBL" id="CP021056">
    <property type="protein sequence ID" value="QXE25816.1"/>
    <property type="molecule type" value="Genomic_DNA"/>
</dbReference>
<evidence type="ECO:0000313" key="1">
    <source>
        <dbReference type="EMBL" id="QXE25816.1"/>
    </source>
</evidence>
<keyword evidence="2" id="KW-1185">Reference proteome</keyword>
<proteinExistence type="predicted"/>
<name>A0A975Y6Z9_9NOST</name>
<dbReference type="AlphaFoldDB" id="A0A975Y6Z9"/>
<evidence type="ECO:0008006" key="3">
    <source>
        <dbReference type="Google" id="ProtNLM"/>
    </source>
</evidence>
<protein>
    <recommendedName>
        <fullName evidence="3">Lipoprotein</fullName>
    </recommendedName>
</protein>
<evidence type="ECO:0000313" key="2">
    <source>
        <dbReference type="Proteomes" id="UP000683511"/>
    </source>
</evidence>
<dbReference type="RefSeq" id="WP_242034205.1">
    <property type="nucleotide sequence ID" value="NZ_CP021056.1"/>
</dbReference>
<gene>
    <name evidence="1" type="ORF">B6N60_04536</name>
</gene>
<accession>A0A975Y6Z9</accession>